<dbReference type="PANTHER" id="PTHR16932">
    <property type="entry name" value="INTERFERON ALPHA-INDUCIBLE PROTEIN 27"/>
    <property type="match status" value="1"/>
</dbReference>
<keyword evidence="9" id="KW-1185">Reference proteome</keyword>
<name>A0A9X0D390_9CNID</name>
<keyword evidence="4 6" id="KW-1133">Transmembrane helix</keyword>
<keyword evidence="7" id="KW-0732">Signal</keyword>
<dbReference type="Gene3D" id="6.10.110.10">
    <property type="match status" value="1"/>
</dbReference>
<dbReference type="PANTHER" id="PTHR16932:SF18">
    <property type="entry name" value="INTERFERON, ALPHA-INDUCIBLE PROTEIN 27-LIKE 2"/>
    <property type="match status" value="1"/>
</dbReference>
<dbReference type="InterPro" id="IPR009311">
    <property type="entry name" value="IFI6/IFI27-like"/>
</dbReference>
<comment type="subcellular location">
    <subcellularLocation>
        <location evidence="1">Membrane</location>
        <topology evidence="1">Multi-pass membrane protein</topology>
    </subcellularLocation>
</comment>
<evidence type="ECO:0000256" key="6">
    <source>
        <dbReference type="SAM" id="Phobius"/>
    </source>
</evidence>
<evidence type="ECO:0000256" key="1">
    <source>
        <dbReference type="ARBA" id="ARBA00004141"/>
    </source>
</evidence>
<evidence type="ECO:0000256" key="2">
    <source>
        <dbReference type="ARBA" id="ARBA00007262"/>
    </source>
</evidence>
<dbReference type="Pfam" id="PF06140">
    <property type="entry name" value="Ifi-6-16"/>
    <property type="match status" value="1"/>
</dbReference>
<feature type="transmembrane region" description="Helical" evidence="6">
    <location>
        <begin position="31"/>
        <end position="53"/>
    </location>
</feature>
<evidence type="ECO:0000313" key="9">
    <source>
        <dbReference type="Proteomes" id="UP001163046"/>
    </source>
</evidence>
<comment type="caution">
    <text evidence="8">The sequence shown here is derived from an EMBL/GenBank/DDBJ whole genome shotgun (WGS) entry which is preliminary data.</text>
</comment>
<comment type="similarity">
    <text evidence="2">Belongs to the IFI6/IFI27 family.</text>
</comment>
<evidence type="ECO:0000256" key="5">
    <source>
        <dbReference type="ARBA" id="ARBA00023136"/>
    </source>
</evidence>
<reference evidence="8" key="1">
    <citation type="submission" date="2023-01" db="EMBL/GenBank/DDBJ databases">
        <title>Genome assembly of the deep-sea coral Lophelia pertusa.</title>
        <authorList>
            <person name="Herrera S."/>
            <person name="Cordes E."/>
        </authorList>
    </citation>
    <scope>NUCLEOTIDE SEQUENCE</scope>
    <source>
        <strain evidence="8">USNM1676648</strain>
        <tissue evidence="8">Polyp</tissue>
    </source>
</reference>
<keyword evidence="3 6" id="KW-0812">Transmembrane</keyword>
<dbReference type="OrthoDB" id="10595067at2759"/>
<dbReference type="EMBL" id="MU825891">
    <property type="protein sequence ID" value="KAJ7384088.1"/>
    <property type="molecule type" value="Genomic_DNA"/>
</dbReference>
<dbReference type="InterPro" id="IPR038213">
    <property type="entry name" value="IFI6/IFI27-like_sf"/>
</dbReference>
<dbReference type="AlphaFoldDB" id="A0A9X0D390"/>
<gene>
    <name evidence="8" type="primary">IFI27_2</name>
    <name evidence="8" type="ORF">OS493_024104</name>
</gene>
<proteinExistence type="inferred from homology"/>
<evidence type="ECO:0000313" key="8">
    <source>
        <dbReference type="EMBL" id="KAJ7384088.1"/>
    </source>
</evidence>
<dbReference type="Proteomes" id="UP001163046">
    <property type="component" value="Unassembled WGS sequence"/>
</dbReference>
<accession>A0A9X0D390</accession>
<sequence>MDKASYLCFALLLVSLSPVQVKAGWSWTDIALAGVAGTAAVVAAPAFLTAAGFTSAGVAAGSFAAAAQSTYGGYVASGSLFAASQSAGAVGIGVKTATTIFAAAGGATLYAKEK</sequence>
<feature type="chain" id="PRO_5040830353" evidence="7">
    <location>
        <begin position="24"/>
        <end position="114"/>
    </location>
</feature>
<evidence type="ECO:0000256" key="7">
    <source>
        <dbReference type="SAM" id="SignalP"/>
    </source>
</evidence>
<organism evidence="8 9">
    <name type="scientific">Desmophyllum pertusum</name>
    <dbReference type="NCBI Taxonomy" id="174260"/>
    <lineage>
        <taxon>Eukaryota</taxon>
        <taxon>Metazoa</taxon>
        <taxon>Cnidaria</taxon>
        <taxon>Anthozoa</taxon>
        <taxon>Hexacorallia</taxon>
        <taxon>Scleractinia</taxon>
        <taxon>Caryophylliina</taxon>
        <taxon>Caryophylliidae</taxon>
        <taxon>Desmophyllum</taxon>
    </lineage>
</organism>
<feature type="signal peptide" evidence="7">
    <location>
        <begin position="1"/>
        <end position="23"/>
    </location>
</feature>
<dbReference type="GO" id="GO:0016020">
    <property type="term" value="C:membrane"/>
    <property type="evidence" value="ECO:0007669"/>
    <property type="project" value="UniProtKB-SubCell"/>
</dbReference>
<keyword evidence="5 6" id="KW-0472">Membrane</keyword>
<evidence type="ECO:0000256" key="4">
    <source>
        <dbReference type="ARBA" id="ARBA00022989"/>
    </source>
</evidence>
<evidence type="ECO:0000256" key="3">
    <source>
        <dbReference type="ARBA" id="ARBA00022692"/>
    </source>
</evidence>
<protein>
    <submittedName>
        <fullName evidence="8">Interferon-induced 6-16</fullName>
    </submittedName>
</protein>